<proteinExistence type="predicted"/>
<evidence type="ECO:0000313" key="3">
    <source>
        <dbReference type="Proteomes" id="UP000552644"/>
    </source>
</evidence>
<feature type="transmembrane region" description="Helical" evidence="1">
    <location>
        <begin position="7"/>
        <end position="27"/>
    </location>
</feature>
<reference evidence="2 3" key="1">
    <citation type="submission" date="2020-08" db="EMBL/GenBank/DDBJ databases">
        <title>Genomic Encyclopedia of Type Strains, Phase III (KMG-III): the genomes of soil and plant-associated and newly described type strains.</title>
        <authorList>
            <person name="Whitman W."/>
        </authorList>
    </citation>
    <scope>NUCLEOTIDE SEQUENCE [LARGE SCALE GENOMIC DNA]</scope>
    <source>
        <strain evidence="2 3">CECT 8840</strain>
    </source>
</reference>
<dbReference type="EMBL" id="JACHJP010000022">
    <property type="protein sequence ID" value="MBB4920991.1"/>
    <property type="molecule type" value="Genomic_DNA"/>
</dbReference>
<accession>A0A7W7QWB8</accession>
<sequence length="64" mass="6327">MRHVSRVGWTLTALGVIGIVGALVAGADSTARSIAALAFGLGASIAAIAEATIVLTKRKRAPGA</sequence>
<evidence type="ECO:0000256" key="1">
    <source>
        <dbReference type="SAM" id="Phobius"/>
    </source>
</evidence>
<evidence type="ECO:0000313" key="2">
    <source>
        <dbReference type="EMBL" id="MBB4920991.1"/>
    </source>
</evidence>
<keyword evidence="1" id="KW-0472">Membrane</keyword>
<dbReference type="RefSeq" id="WP_184725835.1">
    <property type="nucleotide sequence ID" value="NZ_JACHJP010000022.1"/>
</dbReference>
<comment type="caution">
    <text evidence="2">The sequence shown here is derived from an EMBL/GenBank/DDBJ whole genome shotgun (WGS) entry which is preliminary data.</text>
</comment>
<feature type="transmembrane region" description="Helical" evidence="1">
    <location>
        <begin position="33"/>
        <end position="55"/>
    </location>
</feature>
<name>A0A7W7QWB8_9ACTN</name>
<gene>
    <name evidence="2" type="ORF">FHS44_008144</name>
</gene>
<keyword evidence="1" id="KW-1133">Transmembrane helix</keyword>
<dbReference type="Proteomes" id="UP000552644">
    <property type="component" value="Unassembled WGS sequence"/>
</dbReference>
<dbReference type="AlphaFoldDB" id="A0A7W7QWB8"/>
<keyword evidence="1" id="KW-0812">Transmembrane</keyword>
<organism evidence="2 3">
    <name type="scientific">Streptosporangium saharense</name>
    <dbReference type="NCBI Taxonomy" id="1706840"/>
    <lineage>
        <taxon>Bacteria</taxon>
        <taxon>Bacillati</taxon>
        <taxon>Actinomycetota</taxon>
        <taxon>Actinomycetes</taxon>
        <taxon>Streptosporangiales</taxon>
        <taxon>Streptosporangiaceae</taxon>
        <taxon>Streptosporangium</taxon>
    </lineage>
</organism>
<protein>
    <submittedName>
        <fullName evidence="2">Uncharacterized protein</fullName>
    </submittedName>
</protein>
<keyword evidence="3" id="KW-1185">Reference proteome</keyword>